<keyword evidence="2" id="KW-1185">Reference proteome</keyword>
<dbReference type="EMBL" id="MU865332">
    <property type="protein sequence ID" value="KAK4227384.1"/>
    <property type="molecule type" value="Genomic_DNA"/>
</dbReference>
<comment type="caution">
    <text evidence="1">The sequence shown here is derived from an EMBL/GenBank/DDBJ whole genome shotgun (WGS) entry which is preliminary data.</text>
</comment>
<sequence>MAEAAWDAGIGVFTSKVTYRANPENHGACMPPTRIGQPPHIIVEDQDPATESGSHDLFGSWIRSYRLCLLSTWNDKKGFKGLGVTKWSQLQVAHLTAARVTRGGDNNVVDPTKSGEIISSRYQASSTEYSVGNAATRVAESFPELQRAQQKKKSQNGQNDNATCPLDKTIEISSSVHLNAVGELFLSQNYSSTCHFSFPTWMDFEF</sequence>
<name>A0AAN7BPZ6_9PEZI</name>
<dbReference type="AlphaFoldDB" id="A0AAN7BPZ6"/>
<accession>A0AAN7BPZ6</accession>
<evidence type="ECO:0000313" key="2">
    <source>
        <dbReference type="Proteomes" id="UP001301958"/>
    </source>
</evidence>
<dbReference type="Proteomes" id="UP001301958">
    <property type="component" value="Unassembled WGS sequence"/>
</dbReference>
<reference evidence="1" key="1">
    <citation type="journal article" date="2023" name="Mol. Phylogenet. Evol.">
        <title>Genome-scale phylogeny and comparative genomics of the fungal order Sordariales.</title>
        <authorList>
            <person name="Hensen N."/>
            <person name="Bonometti L."/>
            <person name="Westerberg I."/>
            <person name="Brannstrom I.O."/>
            <person name="Guillou S."/>
            <person name="Cros-Aarteil S."/>
            <person name="Calhoun S."/>
            <person name="Haridas S."/>
            <person name="Kuo A."/>
            <person name="Mondo S."/>
            <person name="Pangilinan J."/>
            <person name="Riley R."/>
            <person name="LaButti K."/>
            <person name="Andreopoulos B."/>
            <person name="Lipzen A."/>
            <person name="Chen C."/>
            <person name="Yan M."/>
            <person name="Daum C."/>
            <person name="Ng V."/>
            <person name="Clum A."/>
            <person name="Steindorff A."/>
            <person name="Ohm R.A."/>
            <person name="Martin F."/>
            <person name="Silar P."/>
            <person name="Natvig D.O."/>
            <person name="Lalanne C."/>
            <person name="Gautier V."/>
            <person name="Ament-Velasquez S.L."/>
            <person name="Kruys A."/>
            <person name="Hutchinson M.I."/>
            <person name="Powell A.J."/>
            <person name="Barry K."/>
            <person name="Miller A.N."/>
            <person name="Grigoriev I.V."/>
            <person name="Debuchy R."/>
            <person name="Gladieux P."/>
            <person name="Hiltunen Thoren M."/>
            <person name="Johannesson H."/>
        </authorList>
    </citation>
    <scope>NUCLEOTIDE SEQUENCE</scope>
    <source>
        <strain evidence="1">CBS 990.96</strain>
    </source>
</reference>
<evidence type="ECO:0000313" key="1">
    <source>
        <dbReference type="EMBL" id="KAK4227384.1"/>
    </source>
</evidence>
<protein>
    <submittedName>
        <fullName evidence="1">Uncharacterized protein</fullName>
    </submittedName>
</protein>
<organism evidence="1 2">
    <name type="scientific">Podospora fimiseda</name>
    <dbReference type="NCBI Taxonomy" id="252190"/>
    <lineage>
        <taxon>Eukaryota</taxon>
        <taxon>Fungi</taxon>
        <taxon>Dikarya</taxon>
        <taxon>Ascomycota</taxon>
        <taxon>Pezizomycotina</taxon>
        <taxon>Sordariomycetes</taxon>
        <taxon>Sordariomycetidae</taxon>
        <taxon>Sordariales</taxon>
        <taxon>Podosporaceae</taxon>
        <taxon>Podospora</taxon>
    </lineage>
</organism>
<proteinExistence type="predicted"/>
<reference evidence="1" key="2">
    <citation type="submission" date="2023-05" db="EMBL/GenBank/DDBJ databases">
        <authorList>
            <consortium name="Lawrence Berkeley National Laboratory"/>
            <person name="Steindorff A."/>
            <person name="Hensen N."/>
            <person name="Bonometti L."/>
            <person name="Westerberg I."/>
            <person name="Brannstrom I.O."/>
            <person name="Guillou S."/>
            <person name="Cros-Aarteil S."/>
            <person name="Calhoun S."/>
            <person name="Haridas S."/>
            <person name="Kuo A."/>
            <person name="Mondo S."/>
            <person name="Pangilinan J."/>
            <person name="Riley R."/>
            <person name="Labutti K."/>
            <person name="Andreopoulos B."/>
            <person name="Lipzen A."/>
            <person name="Chen C."/>
            <person name="Yanf M."/>
            <person name="Daum C."/>
            <person name="Ng V."/>
            <person name="Clum A."/>
            <person name="Ohm R."/>
            <person name="Martin F."/>
            <person name="Silar P."/>
            <person name="Natvig D."/>
            <person name="Lalanne C."/>
            <person name="Gautier V."/>
            <person name="Ament-Velasquez S.L."/>
            <person name="Kruys A."/>
            <person name="Hutchinson M.I."/>
            <person name="Powell A.J."/>
            <person name="Barry K."/>
            <person name="Miller A.N."/>
            <person name="Grigoriev I.V."/>
            <person name="Debuchy R."/>
            <person name="Gladieux P."/>
            <person name="Thoren M.H."/>
            <person name="Johannesson H."/>
        </authorList>
    </citation>
    <scope>NUCLEOTIDE SEQUENCE</scope>
    <source>
        <strain evidence="1">CBS 990.96</strain>
    </source>
</reference>
<gene>
    <name evidence="1" type="ORF">QBC38DRAFT_443794</name>
</gene>